<organism evidence="3 4">
    <name type="scientific">Desulfarculus baarsii (strain ATCC 33931 / DSM 2075 / LMG 7858 / VKM B-1802 / 2st14)</name>
    <dbReference type="NCBI Taxonomy" id="644282"/>
    <lineage>
        <taxon>Bacteria</taxon>
        <taxon>Pseudomonadati</taxon>
        <taxon>Thermodesulfobacteriota</taxon>
        <taxon>Desulfarculia</taxon>
        <taxon>Desulfarculales</taxon>
        <taxon>Desulfarculaceae</taxon>
        <taxon>Desulfarculus</taxon>
    </lineage>
</organism>
<keyword evidence="2" id="KW-1133">Transmembrane helix</keyword>
<name>E1QLH7_DESB2</name>
<evidence type="ECO:0000313" key="3">
    <source>
        <dbReference type="EMBL" id="ADK86412.1"/>
    </source>
</evidence>
<dbReference type="Proteomes" id="UP000009047">
    <property type="component" value="Chromosome"/>
</dbReference>
<feature type="region of interest" description="Disordered" evidence="1">
    <location>
        <begin position="121"/>
        <end position="167"/>
    </location>
</feature>
<evidence type="ECO:0000256" key="2">
    <source>
        <dbReference type="SAM" id="Phobius"/>
    </source>
</evidence>
<dbReference type="HOGENOM" id="CLU_1591852_0_0_7"/>
<protein>
    <recommendedName>
        <fullName evidence="5">Periplasmic heavy metal sensor</fullName>
    </recommendedName>
</protein>
<keyword evidence="2" id="KW-0472">Membrane</keyword>
<feature type="compositionally biased region" description="Pro residues" evidence="1">
    <location>
        <begin position="133"/>
        <end position="167"/>
    </location>
</feature>
<sequence>MVLSGPGRGGKWRLWAGVLAVFCCGLVVGAAGGALWERTQTVARLEKLRGQGGPILAKMAMERLTRELNLRAEQRDKIQPIVEAAFEEVHAIIDQTRPRMDAALQGAAERIKPLLDAEQAKRLDQGGQWRMLRPPPPPPPPANDRGPAGPPPGLPGGPPPMERQPPR</sequence>
<proteinExistence type="predicted"/>
<dbReference type="AlphaFoldDB" id="E1QLH7"/>
<dbReference type="RefSeq" id="WP_013259849.1">
    <property type="nucleotide sequence ID" value="NC_014365.1"/>
</dbReference>
<dbReference type="KEGG" id="dbr:Deba_3059"/>
<keyword evidence="4" id="KW-1185">Reference proteome</keyword>
<dbReference type="eggNOG" id="ENOG5033GX1">
    <property type="taxonomic scope" value="Bacteria"/>
</dbReference>
<evidence type="ECO:0000313" key="4">
    <source>
        <dbReference type="Proteomes" id="UP000009047"/>
    </source>
</evidence>
<evidence type="ECO:0000256" key="1">
    <source>
        <dbReference type="SAM" id="MobiDB-lite"/>
    </source>
</evidence>
<evidence type="ECO:0008006" key="5">
    <source>
        <dbReference type="Google" id="ProtNLM"/>
    </source>
</evidence>
<accession>E1QLH7</accession>
<gene>
    <name evidence="3" type="ordered locus">Deba_3059</name>
</gene>
<keyword evidence="2" id="KW-0812">Transmembrane</keyword>
<reference evidence="3 4" key="1">
    <citation type="journal article" date="2010" name="Stand. Genomic Sci.">
        <title>Complete genome sequence of Desulfarculus baarsii type strain (2st14).</title>
        <authorList>
            <person name="Sun H."/>
            <person name="Spring S."/>
            <person name="Lapidus A."/>
            <person name="Davenport K."/>
            <person name="Del Rio T.G."/>
            <person name="Tice H."/>
            <person name="Nolan M."/>
            <person name="Copeland A."/>
            <person name="Cheng J.F."/>
            <person name="Lucas S."/>
            <person name="Tapia R."/>
            <person name="Goodwin L."/>
            <person name="Pitluck S."/>
            <person name="Ivanova N."/>
            <person name="Pagani I."/>
            <person name="Mavromatis K."/>
            <person name="Ovchinnikova G."/>
            <person name="Pati A."/>
            <person name="Chen A."/>
            <person name="Palaniappan K."/>
            <person name="Hauser L."/>
            <person name="Chang Y.J."/>
            <person name="Jeffries C.D."/>
            <person name="Detter J.C."/>
            <person name="Han C."/>
            <person name="Rohde M."/>
            <person name="Brambilla E."/>
            <person name="Goker M."/>
            <person name="Woyke T."/>
            <person name="Bristow J."/>
            <person name="Eisen J.A."/>
            <person name="Markowitz V."/>
            <person name="Hugenholtz P."/>
            <person name="Kyrpides N.C."/>
            <person name="Klenk H.P."/>
            <person name="Land M."/>
        </authorList>
    </citation>
    <scope>NUCLEOTIDE SEQUENCE [LARGE SCALE GENOMIC DNA]</scope>
    <source>
        <strain evidence="4">ATCC 33931 / DSM 2075 / LMG 7858 / VKM B-1802 / 2st14</strain>
    </source>
</reference>
<feature type="transmembrane region" description="Helical" evidence="2">
    <location>
        <begin position="12"/>
        <end position="36"/>
    </location>
</feature>
<dbReference type="STRING" id="644282.Deba_3059"/>
<dbReference type="EMBL" id="CP002085">
    <property type="protein sequence ID" value="ADK86412.1"/>
    <property type="molecule type" value="Genomic_DNA"/>
</dbReference>